<feature type="compositionally biased region" description="Low complexity" evidence="14">
    <location>
        <begin position="210"/>
        <end position="221"/>
    </location>
</feature>
<feature type="compositionally biased region" description="Basic and acidic residues" evidence="14">
    <location>
        <begin position="1441"/>
        <end position="1452"/>
    </location>
</feature>
<dbReference type="InterPro" id="IPR001650">
    <property type="entry name" value="Helicase_C-like"/>
</dbReference>
<dbReference type="SUPFAM" id="SSF57850">
    <property type="entry name" value="RING/U-box"/>
    <property type="match status" value="1"/>
</dbReference>
<keyword evidence="19" id="KW-1185">Reference proteome</keyword>
<evidence type="ECO:0000256" key="9">
    <source>
        <dbReference type="ARBA" id="ARBA00022833"/>
    </source>
</evidence>
<keyword evidence="9" id="KW-0862">Zinc</keyword>
<gene>
    <name evidence="18" type="ORF">FTOL_06581</name>
</gene>
<dbReference type="GO" id="GO:0003676">
    <property type="term" value="F:nucleic acid binding"/>
    <property type="evidence" value="ECO:0007669"/>
    <property type="project" value="InterPro"/>
</dbReference>
<feature type="region of interest" description="Disordered" evidence="14">
    <location>
        <begin position="204"/>
        <end position="228"/>
    </location>
</feature>
<comment type="subcellular location">
    <subcellularLocation>
        <location evidence="1">Nucleus</location>
    </subcellularLocation>
</comment>
<feature type="domain" description="Helicase ATP-binding" evidence="16">
    <location>
        <begin position="563"/>
        <end position="773"/>
    </location>
</feature>
<dbReference type="GO" id="GO:0008094">
    <property type="term" value="F:ATP-dependent activity, acting on DNA"/>
    <property type="evidence" value="ECO:0007669"/>
    <property type="project" value="TreeGrafter"/>
</dbReference>
<dbReference type="GO" id="GO:0004386">
    <property type="term" value="F:helicase activity"/>
    <property type="evidence" value="ECO:0007669"/>
    <property type="project" value="UniProtKB-KW"/>
</dbReference>
<evidence type="ECO:0000256" key="2">
    <source>
        <dbReference type="ARBA" id="ARBA00007025"/>
    </source>
</evidence>
<evidence type="ECO:0000256" key="8">
    <source>
        <dbReference type="ARBA" id="ARBA00022806"/>
    </source>
</evidence>
<dbReference type="PANTHER" id="PTHR45626:SF22">
    <property type="entry name" value="DNA REPAIR PROTEIN RAD5"/>
    <property type="match status" value="1"/>
</dbReference>
<keyword evidence="4" id="KW-0547">Nucleotide-binding</keyword>
<keyword evidence="5" id="KW-0227">DNA damage</keyword>
<evidence type="ECO:0000256" key="4">
    <source>
        <dbReference type="ARBA" id="ARBA00022741"/>
    </source>
</evidence>
<reference evidence="18" key="1">
    <citation type="submission" date="2018-03" db="EMBL/GenBank/DDBJ databases">
        <authorList>
            <person name="Guldener U."/>
        </authorList>
    </citation>
    <scope>NUCLEOTIDE SEQUENCE</scope>
</reference>
<dbReference type="CDD" id="cd18008">
    <property type="entry name" value="DEXDc_SHPRH-like"/>
    <property type="match status" value="1"/>
</dbReference>
<feature type="region of interest" description="Disordered" evidence="14">
    <location>
        <begin position="1359"/>
        <end position="1467"/>
    </location>
</feature>
<dbReference type="Pfam" id="PF24975">
    <property type="entry name" value="UBA_Rad5"/>
    <property type="match status" value="1"/>
</dbReference>
<evidence type="ECO:0000256" key="5">
    <source>
        <dbReference type="ARBA" id="ARBA00022763"/>
    </source>
</evidence>
<keyword evidence="11" id="KW-0234">DNA repair</keyword>
<comment type="caution">
    <text evidence="18">The sequence shown here is derived from an EMBL/GenBank/DDBJ whole genome shotgun (WGS) entry which is preliminary data.</text>
</comment>
<keyword evidence="12" id="KW-0539">Nucleus</keyword>
<dbReference type="InterPro" id="IPR038718">
    <property type="entry name" value="SNF2-like_sf"/>
</dbReference>
<feature type="compositionally biased region" description="Basic and acidic residues" evidence="14">
    <location>
        <begin position="431"/>
        <end position="449"/>
    </location>
</feature>
<dbReference type="CDD" id="cd18793">
    <property type="entry name" value="SF2_C_SNF"/>
    <property type="match status" value="1"/>
</dbReference>
<organism evidence="18 19">
    <name type="scientific">Fusarium torulosum</name>
    <dbReference type="NCBI Taxonomy" id="33205"/>
    <lineage>
        <taxon>Eukaryota</taxon>
        <taxon>Fungi</taxon>
        <taxon>Dikarya</taxon>
        <taxon>Ascomycota</taxon>
        <taxon>Pezizomycotina</taxon>
        <taxon>Sordariomycetes</taxon>
        <taxon>Hypocreomycetidae</taxon>
        <taxon>Hypocreales</taxon>
        <taxon>Nectriaceae</taxon>
        <taxon>Fusarium</taxon>
    </lineage>
</organism>
<evidence type="ECO:0000256" key="7">
    <source>
        <dbReference type="ARBA" id="ARBA00022801"/>
    </source>
</evidence>
<keyword evidence="8" id="KW-0347">Helicase</keyword>
<dbReference type="PANTHER" id="PTHR45626">
    <property type="entry name" value="TRANSCRIPTION TERMINATION FACTOR 2-RELATED"/>
    <property type="match status" value="1"/>
</dbReference>
<dbReference type="Pfam" id="PF00271">
    <property type="entry name" value="Helicase_C"/>
    <property type="match status" value="1"/>
</dbReference>
<feature type="compositionally biased region" description="Basic residues" evidence="14">
    <location>
        <begin position="1458"/>
        <end position="1467"/>
    </location>
</feature>
<feature type="compositionally biased region" description="Basic and acidic residues" evidence="14">
    <location>
        <begin position="1383"/>
        <end position="1409"/>
    </location>
</feature>
<dbReference type="InterPro" id="IPR013083">
    <property type="entry name" value="Znf_RING/FYVE/PHD"/>
</dbReference>
<feature type="domain" description="RING-type" evidence="15">
    <location>
        <begin position="957"/>
        <end position="1002"/>
    </location>
</feature>
<evidence type="ECO:0000256" key="12">
    <source>
        <dbReference type="ARBA" id="ARBA00023242"/>
    </source>
</evidence>
<feature type="region of interest" description="Disordered" evidence="14">
    <location>
        <begin position="88"/>
        <end position="152"/>
    </location>
</feature>
<dbReference type="InterPro" id="IPR027417">
    <property type="entry name" value="P-loop_NTPase"/>
</dbReference>
<dbReference type="InterPro" id="IPR049730">
    <property type="entry name" value="SNF2/RAD54-like_C"/>
</dbReference>
<dbReference type="Gene3D" id="3.40.50.10810">
    <property type="entry name" value="Tandem AAA-ATPase domain"/>
    <property type="match status" value="1"/>
</dbReference>
<dbReference type="Pfam" id="PF00176">
    <property type="entry name" value="SNF2-rel_dom"/>
    <property type="match status" value="1"/>
</dbReference>
<dbReference type="Gene3D" id="3.40.50.300">
    <property type="entry name" value="P-loop containing nucleotide triphosphate hydrolases"/>
    <property type="match status" value="2"/>
</dbReference>
<comment type="similarity">
    <text evidence="2">Belongs to the SNF2/RAD54 helicase family.</text>
</comment>
<dbReference type="GO" id="GO:0006281">
    <property type="term" value="P:DNA repair"/>
    <property type="evidence" value="ECO:0007669"/>
    <property type="project" value="UniProtKB-KW"/>
</dbReference>
<feature type="region of interest" description="Disordered" evidence="14">
    <location>
        <begin position="1315"/>
        <end position="1347"/>
    </location>
</feature>
<dbReference type="SMART" id="SM00490">
    <property type="entry name" value="HELICc"/>
    <property type="match status" value="1"/>
</dbReference>
<dbReference type="Proteomes" id="UP001187734">
    <property type="component" value="Unassembled WGS sequence"/>
</dbReference>
<name>A0AAE8M9Z9_9HYPO</name>
<protein>
    <submittedName>
        <fullName evidence="18">Probable DNA repair protein RAD5</fullName>
    </submittedName>
</protein>
<feature type="domain" description="Helicase C-terminal" evidence="17">
    <location>
        <begin position="1042"/>
        <end position="1202"/>
    </location>
</feature>
<feature type="region of interest" description="Disordered" evidence="14">
    <location>
        <begin position="1"/>
        <end position="40"/>
    </location>
</feature>
<evidence type="ECO:0000256" key="3">
    <source>
        <dbReference type="ARBA" id="ARBA00022723"/>
    </source>
</evidence>
<evidence type="ECO:0000256" key="10">
    <source>
        <dbReference type="ARBA" id="ARBA00022840"/>
    </source>
</evidence>
<dbReference type="InterPro" id="IPR001841">
    <property type="entry name" value="Znf_RING"/>
</dbReference>
<evidence type="ECO:0000256" key="6">
    <source>
        <dbReference type="ARBA" id="ARBA00022771"/>
    </source>
</evidence>
<evidence type="ECO:0000313" key="18">
    <source>
        <dbReference type="EMBL" id="SPJ78192.1"/>
    </source>
</evidence>
<dbReference type="SUPFAM" id="SSF52540">
    <property type="entry name" value="P-loop containing nucleoside triphosphate hydrolases"/>
    <property type="match status" value="2"/>
</dbReference>
<evidence type="ECO:0000259" key="16">
    <source>
        <dbReference type="PROSITE" id="PS51192"/>
    </source>
</evidence>
<evidence type="ECO:0000313" key="19">
    <source>
        <dbReference type="Proteomes" id="UP001187734"/>
    </source>
</evidence>
<feature type="region of interest" description="Disordered" evidence="14">
    <location>
        <begin position="427"/>
        <end position="464"/>
    </location>
</feature>
<accession>A0AAE8M9Z9</accession>
<dbReference type="InterPro" id="IPR000330">
    <property type="entry name" value="SNF2_N"/>
</dbReference>
<dbReference type="GO" id="GO:0005634">
    <property type="term" value="C:nucleus"/>
    <property type="evidence" value="ECO:0007669"/>
    <property type="project" value="UniProtKB-SubCell"/>
</dbReference>
<feature type="region of interest" description="Disordered" evidence="14">
    <location>
        <begin position="1526"/>
        <end position="1548"/>
    </location>
</feature>
<evidence type="ECO:0000259" key="15">
    <source>
        <dbReference type="PROSITE" id="PS50089"/>
    </source>
</evidence>
<keyword evidence="7" id="KW-0378">Hydrolase</keyword>
<dbReference type="Pfam" id="PF08797">
    <property type="entry name" value="HIRAN"/>
    <property type="match status" value="1"/>
</dbReference>
<dbReference type="EMBL" id="ONZP01000221">
    <property type="protein sequence ID" value="SPJ78192.1"/>
    <property type="molecule type" value="Genomic_DNA"/>
</dbReference>
<dbReference type="GO" id="GO:0005524">
    <property type="term" value="F:ATP binding"/>
    <property type="evidence" value="ECO:0007669"/>
    <property type="project" value="UniProtKB-KW"/>
</dbReference>
<feature type="region of interest" description="Disordered" evidence="14">
    <location>
        <begin position="1196"/>
        <end position="1248"/>
    </location>
</feature>
<proteinExistence type="inferred from homology"/>
<feature type="compositionally biased region" description="Basic and acidic residues" evidence="14">
    <location>
        <begin position="1365"/>
        <end position="1374"/>
    </location>
</feature>
<dbReference type="SMART" id="SM00910">
    <property type="entry name" value="HIRAN"/>
    <property type="match status" value="1"/>
</dbReference>
<dbReference type="GO" id="GO:0016818">
    <property type="term" value="F:hydrolase activity, acting on acid anhydrides, in phosphorus-containing anhydrides"/>
    <property type="evidence" value="ECO:0007669"/>
    <property type="project" value="InterPro"/>
</dbReference>
<keyword evidence="10" id="KW-0067">ATP-binding</keyword>
<evidence type="ECO:0000256" key="13">
    <source>
        <dbReference type="PROSITE-ProRule" id="PRU00175"/>
    </source>
</evidence>
<dbReference type="GO" id="GO:0008270">
    <property type="term" value="F:zinc ion binding"/>
    <property type="evidence" value="ECO:0007669"/>
    <property type="project" value="UniProtKB-KW"/>
</dbReference>
<dbReference type="InterPro" id="IPR014001">
    <property type="entry name" value="Helicase_ATP-bd"/>
</dbReference>
<evidence type="ECO:0000259" key="17">
    <source>
        <dbReference type="PROSITE" id="PS51194"/>
    </source>
</evidence>
<sequence length="1548" mass="175870">MTRWKNHLNTGSGDRFTRRSRLQGLVASPREESSSDNYQESLLGAQSTERIAHEKLFRAIMFSYENKHPDDHVDPEPPTKRRRFFADPAEASSDPVSHDKSPLPPKRFFKDEDEDEVKQENEYSDTAAEQSDDDLPEASHTQPPAPQQEASVSFDQETFEAFVGDKVSADVLSAIREHCGDNLERAVNMYFDGTYKKFTKKKSWTTPLRPAASSSHSPSTSNERIPTVKTSKRMPNERYIGAFGVEGWATRSGTNVLKHGDIVKIERQKLQTPKPTRGKGKAGPATPSRGFAAIASRRMDVIVRFTTQSGTEVGRLAKETANWVSALMDEKVCKFEGTVVYAPERLRTNDTVFLQLRCSLLNSAFFSRSFQLADDRSAAFFEQNETTDEKTLRLRQVALVKLFQEVNLQPTMTNSAAKDGRKGLLQAAEQDEQKQKEAKKANDNGKVKENGSQSSDTEEGEELEQDQLDALYKKAQSFDFSTPEAEPAETFNMTLRAYQKQALHWMMTKEKDEKSNREPSMHPLWEEYDWPLKDVDDKDLPRIEGQPKFYVNPYSGDLSLDFPVQEQHCLGGILADEMGLGKTIQMLSLVHTHRSEIALQARQSAVGLSSVNQLTRLGKNSESVLDAPCTTLVVAPMSLLSQWQSEAEKASKDGTMKIELYYGNEKASNLQALCCASNAANAPDLVITSYGVVLSEFSSLAARNGDKSFHNGLFSLKFFRIIIDEAHHIKNRSSKTAKACYEISASHRWALTGTPIVNKLEDLFSLVRFLGVEPWNNFSFWRTFITVPFESGEFMRALDVVQTVLEPLVLRRTKDMKTPDGEPLVLLPPKQVEIVEVELSDTERDVYNYIFNKAKRTFSQNVEAGTVMKAFTTIFAQILRLRQSCCHPVLVRNRDIVADEEIAGAAADAAAGLADDMDLESLITSFTAVTDEASKDANQTFGAHALEQIRDEAENECPLCFEEPMNDQTVTGCWHSACKNCLLDYIKHQAGKAEIPRCFSCREPINKRDLFEVVRHDDDPDMTSKKSKISLQRVGVNASSAKVVALMSELRKLRREHPKMKSVVFSQFTSFLSLIEPALTRANVKFLRLDGSMAQKSRAAVLNEFSERKGFTILLLSLRAGGVGLNLTSAGRVFMMDPWWSFAVEAQAIDRVHRMGQESEVQVKRFVVKESVEERMLRVQERKKFMSGDIVEGLRSGVATHDSISPTDPEIKQESQEDLEQTQVGEFEDDTDSIAKDKSEDQDDEYDSDDEHHLCSLLLYFISKTLLDHLRNDLEEPSMDRFAEQFFGRQDQSSRARLPQDPSFMETFAKNLAKTAAKSAAKHAMGQTSSEKRSRDGVRSSNQINPEDFRGVAEFVLGMLGSKSEQPRRDDDRKKDKKRKRDKDKDRSRDVPRSRDVGDDGDKYGSDKERRKRRRHRVTFAEPYYDPRQEEQEAYYQPPYEPRHRDYNKPVDEDKEERRRRRRQRRYRRDLDLKTLKTELEAMSSTIISLNARGAQHRDCEFYDRFVRKGGRLQDVIGSTLGQIRGLQEGDDEAEGRRRRRDKRRAQR</sequence>
<evidence type="ECO:0000256" key="11">
    <source>
        <dbReference type="ARBA" id="ARBA00023204"/>
    </source>
</evidence>
<dbReference type="PROSITE" id="PS51192">
    <property type="entry name" value="HELICASE_ATP_BIND_1"/>
    <property type="match status" value="1"/>
</dbReference>
<evidence type="ECO:0000256" key="14">
    <source>
        <dbReference type="SAM" id="MobiDB-lite"/>
    </source>
</evidence>
<keyword evidence="3" id="KW-0479">Metal-binding</keyword>
<feature type="compositionally biased region" description="Low complexity" evidence="14">
    <location>
        <begin position="1315"/>
        <end position="1324"/>
    </location>
</feature>
<feature type="compositionally biased region" description="Basic residues" evidence="14">
    <location>
        <begin position="1537"/>
        <end position="1548"/>
    </location>
</feature>
<dbReference type="PROSITE" id="PS50089">
    <property type="entry name" value="ZF_RING_2"/>
    <property type="match status" value="1"/>
</dbReference>
<dbReference type="PROSITE" id="PS51194">
    <property type="entry name" value="HELICASE_CTER"/>
    <property type="match status" value="1"/>
</dbReference>
<keyword evidence="6 13" id="KW-0863">Zinc-finger</keyword>
<dbReference type="Gene3D" id="3.30.40.10">
    <property type="entry name" value="Zinc/RING finger domain, C3HC4 (zinc finger)"/>
    <property type="match status" value="1"/>
</dbReference>
<evidence type="ECO:0000256" key="1">
    <source>
        <dbReference type="ARBA" id="ARBA00004123"/>
    </source>
</evidence>
<dbReference type="InterPro" id="IPR050628">
    <property type="entry name" value="SNF2_RAD54_helicase_TF"/>
</dbReference>
<dbReference type="SMART" id="SM00487">
    <property type="entry name" value="DEXDc"/>
    <property type="match status" value="1"/>
</dbReference>
<feature type="compositionally biased region" description="Acidic residues" evidence="14">
    <location>
        <begin position="1216"/>
        <end position="1232"/>
    </location>
</feature>
<dbReference type="InterPro" id="IPR014905">
    <property type="entry name" value="HIRAN"/>
</dbReference>